<evidence type="ECO:0000256" key="4">
    <source>
        <dbReference type="ARBA" id="ARBA00022801"/>
    </source>
</evidence>
<dbReference type="GO" id="GO:0003887">
    <property type="term" value="F:DNA-directed DNA polymerase activity"/>
    <property type="evidence" value="ECO:0007669"/>
    <property type="project" value="UniProtKB-KW"/>
</dbReference>
<sequence>MMAEAVSTAVYLINRSSNSTHSNVTPYEVCFKVKPRLEHLRVFGSLGYGHIDDVKRTKIESKSFKFKISRSVRLDEREVEGIYDTPSSQHHGTAIHVTKDGDEGTVPVDEERQSVADEPIKAAEEPILDVEKDYVEPEMNIEEVMRLSPPESSGSTGLELAPYHPQPEAYQEDRLVFHPEAELSDDLVSQCSYWRMVKTMAKSHARKEVTPHHLQSVAYIVETTDVPTTYEEAMTSHEADEWRKAMNVELYSHEKNATWTLVPRGPAKHTIGYRWVSPGNVTRTVV</sequence>
<evidence type="ECO:0000313" key="12">
    <source>
        <dbReference type="Proteomes" id="UP000237271"/>
    </source>
</evidence>
<evidence type="ECO:0000256" key="10">
    <source>
        <dbReference type="SAM" id="MobiDB-lite"/>
    </source>
</evidence>
<comment type="caution">
    <text evidence="11">The sequence shown here is derived from an EMBL/GenBank/DDBJ whole genome shotgun (WGS) entry which is preliminary data.</text>
</comment>
<keyword evidence="3" id="KW-0255">Endonuclease</keyword>
<evidence type="ECO:0000256" key="2">
    <source>
        <dbReference type="ARBA" id="ARBA00022723"/>
    </source>
</evidence>
<keyword evidence="9" id="KW-0233">DNA recombination</keyword>
<feature type="region of interest" description="Disordered" evidence="10">
    <location>
        <begin position="84"/>
        <end position="106"/>
    </location>
</feature>
<evidence type="ECO:0000256" key="9">
    <source>
        <dbReference type="ARBA" id="ARBA00023172"/>
    </source>
</evidence>
<keyword evidence="4" id="KW-0378">Hydrolase</keyword>
<dbReference type="EMBL" id="NCKW01000113">
    <property type="protein sequence ID" value="POM81298.1"/>
    <property type="molecule type" value="Genomic_DNA"/>
</dbReference>
<accession>A0A2P4YU27</accession>
<keyword evidence="6" id="KW-0229">DNA integration</keyword>
<dbReference type="OrthoDB" id="122196at2759"/>
<evidence type="ECO:0000256" key="7">
    <source>
        <dbReference type="ARBA" id="ARBA00022918"/>
    </source>
</evidence>
<keyword evidence="8" id="KW-0239">DNA-directed DNA polymerase</keyword>
<evidence type="ECO:0000256" key="3">
    <source>
        <dbReference type="ARBA" id="ARBA00022759"/>
    </source>
</evidence>
<evidence type="ECO:0000313" key="11">
    <source>
        <dbReference type="EMBL" id="POM81298.1"/>
    </source>
</evidence>
<dbReference type="GO" id="GO:0003964">
    <property type="term" value="F:RNA-directed DNA polymerase activity"/>
    <property type="evidence" value="ECO:0007669"/>
    <property type="project" value="UniProtKB-KW"/>
</dbReference>
<keyword evidence="8" id="KW-0808">Transferase</keyword>
<keyword evidence="1" id="KW-0540">Nuclease</keyword>
<gene>
    <name evidence="11" type="ORF">PHPALM_753</name>
</gene>
<organism evidence="11 12">
    <name type="scientific">Phytophthora palmivora</name>
    <dbReference type="NCBI Taxonomy" id="4796"/>
    <lineage>
        <taxon>Eukaryota</taxon>
        <taxon>Sar</taxon>
        <taxon>Stramenopiles</taxon>
        <taxon>Oomycota</taxon>
        <taxon>Peronosporomycetes</taxon>
        <taxon>Peronosporales</taxon>
        <taxon>Peronosporaceae</taxon>
        <taxon>Phytophthora</taxon>
    </lineage>
</organism>
<keyword evidence="2" id="KW-0479">Metal-binding</keyword>
<evidence type="ECO:0000256" key="6">
    <source>
        <dbReference type="ARBA" id="ARBA00022908"/>
    </source>
</evidence>
<keyword evidence="12" id="KW-1185">Reference proteome</keyword>
<keyword evidence="8" id="KW-0548">Nucleotidyltransferase</keyword>
<name>A0A2P4YU27_9STRA</name>
<dbReference type="InterPro" id="IPR039537">
    <property type="entry name" value="Retrotran_Ty1/copia-like"/>
</dbReference>
<evidence type="ECO:0000256" key="5">
    <source>
        <dbReference type="ARBA" id="ARBA00022842"/>
    </source>
</evidence>
<dbReference type="GO" id="GO:0015074">
    <property type="term" value="P:DNA integration"/>
    <property type="evidence" value="ECO:0007669"/>
    <property type="project" value="UniProtKB-KW"/>
</dbReference>
<dbReference type="PANTHER" id="PTHR42648">
    <property type="entry name" value="TRANSPOSASE, PUTATIVE-RELATED"/>
    <property type="match status" value="1"/>
</dbReference>
<dbReference type="GO" id="GO:0016787">
    <property type="term" value="F:hydrolase activity"/>
    <property type="evidence" value="ECO:0007669"/>
    <property type="project" value="UniProtKB-KW"/>
</dbReference>
<dbReference type="GO" id="GO:0046872">
    <property type="term" value="F:metal ion binding"/>
    <property type="evidence" value="ECO:0007669"/>
    <property type="project" value="UniProtKB-KW"/>
</dbReference>
<dbReference type="Proteomes" id="UP000237271">
    <property type="component" value="Unassembled WGS sequence"/>
</dbReference>
<evidence type="ECO:0000256" key="1">
    <source>
        <dbReference type="ARBA" id="ARBA00022722"/>
    </source>
</evidence>
<keyword evidence="5" id="KW-0460">Magnesium</keyword>
<proteinExistence type="predicted"/>
<dbReference type="AlphaFoldDB" id="A0A2P4YU27"/>
<keyword evidence="7" id="KW-0695">RNA-directed DNA polymerase</keyword>
<evidence type="ECO:0000256" key="8">
    <source>
        <dbReference type="ARBA" id="ARBA00022932"/>
    </source>
</evidence>
<reference evidence="11 12" key="1">
    <citation type="journal article" date="2017" name="Genome Biol. Evol.">
        <title>Phytophthora megakarya and P. palmivora, closely related causal agents of cacao black pod rot, underwent increases in genome sizes and gene numbers by different mechanisms.</title>
        <authorList>
            <person name="Ali S.S."/>
            <person name="Shao J."/>
            <person name="Lary D.J."/>
            <person name="Kronmiller B."/>
            <person name="Shen D."/>
            <person name="Strem M.D."/>
            <person name="Amoako-Attah I."/>
            <person name="Akrofi A.Y."/>
            <person name="Begoude B.A."/>
            <person name="Ten Hoopen G.M."/>
            <person name="Coulibaly K."/>
            <person name="Kebe B.I."/>
            <person name="Melnick R.L."/>
            <person name="Guiltinan M.J."/>
            <person name="Tyler B.M."/>
            <person name="Meinhardt L.W."/>
            <person name="Bailey B.A."/>
        </authorList>
    </citation>
    <scope>NUCLEOTIDE SEQUENCE [LARGE SCALE GENOMIC DNA]</scope>
    <source>
        <strain evidence="12">sbr112.9</strain>
    </source>
</reference>
<dbReference type="PANTHER" id="PTHR42648:SF11">
    <property type="entry name" value="TRANSPOSON TY4-P GAG-POL POLYPROTEIN"/>
    <property type="match status" value="1"/>
</dbReference>
<protein>
    <submittedName>
        <fullName evidence="11">Integrase catalytic core protein</fullName>
    </submittedName>
</protein>
<dbReference type="GO" id="GO:0006310">
    <property type="term" value="P:DNA recombination"/>
    <property type="evidence" value="ECO:0007669"/>
    <property type="project" value="UniProtKB-KW"/>
</dbReference>
<dbReference type="GO" id="GO:0004519">
    <property type="term" value="F:endonuclease activity"/>
    <property type="evidence" value="ECO:0007669"/>
    <property type="project" value="UniProtKB-KW"/>
</dbReference>